<gene>
    <name evidence="1" type="ORF">NPIL_507851</name>
</gene>
<protein>
    <submittedName>
        <fullName evidence="1">Uncharacterized protein</fullName>
    </submittedName>
</protein>
<dbReference type="EMBL" id="BMAW01051034">
    <property type="protein sequence ID" value="GFS78125.1"/>
    <property type="molecule type" value="Genomic_DNA"/>
</dbReference>
<organism evidence="1 2">
    <name type="scientific">Nephila pilipes</name>
    <name type="common">Giant wood spider</name>
    <name type="synonym">Nephila maculata</name>
    <dbReference type="NCBI Taxonomy" id="299642"/>
    <lineage>
        <taxon>Eukaryota</taxon>
        <taxon>Metazoa</taxon>
        <taxon>Ecdysozoa</taxon>
        <taxon>Arthropoda</taxon>
        <taxon>Chelicerata</taxon>
        <taxon>Arachnida</taxon>
        <taxon>Araneae</taxon>
        <taxon>Araneomorphae</taxon>
        <taxon>Entelegynae</taxon>
        <taxon>Araneoidea</taxon>
        <taxon>Nephilidae</taxon>
        <taxon>Nephila</taxon>
    </lineage>
</organism>
<keyword evidence="2" id="KW-1185">Reference proteome</keyword>
<evidence type="ECO:0000313" key="2">
    <source>
        <dbReference type="Proteomes" id="UP000887013"/>
    </source>
</evidence>
<dbReference type="OrthoDB" id="6432110at2759"/>
<accession>A0A8X6MU60</accession>
<dbReference type="AlphaFoldDB" id="A0A8X6MU60"/>
<proteinExistence type="predicted"/>
<comment type="caution">
    <text evidence="1">The sequence shown here is derived from an EMBL/GenBank/DDBJ whole genome shotgun (WGS) entry which is preliminary data.</text>
</comment>
<evidence type="ECO:0000313" key="1">
    <source>
        <dbReference type="EMBL" id="GFS78125.1"/>
    </source>
</evidence>
<reference evidence="1" key="1">
    <citation type="submission" date="2020-08" db="EMBL/GenBank/DDBJ databases">
        <title>Multicomponent nature underlies the extraordinary mechanical properties of spider dragline silk.</title>
        <authorList>
            <person name="Kono N."/>
            <person name="Nakamura H."/>
            <person name="Mori M."/>
            <person name="Yoshida Y."/>
            <person name="Ohtoshi R."/>
            <person name="Malay A.D."/>
            <person name="Moran D.A.P."/>
            <person name="Tomita M."/>
            <person name="Numata K."/>
            <person name="Arakawa K."/>
        </authorList>
    </citation>
    <scope>NUCLEOTIDE SEQUENCE</scope>
</reference>
<sequence>MFASQLSSCPDVSFVQASLPDDVHGIFTGKHFVIHGGVRSEVDSNSQAKMKNNFDDDSRYLCIFSKHKYFGISHSEMNGASKKKARPHSEEYLKFGFIPAVFDEWLPFCGLRQKYYTHESMKLGCFEAHLKVKHNAHINSDLN</sequence>
<name>A0A8X6MU60_NEPPI</name>
<dbReference type="Proteomes" id="UP000887013">
    <property type="component" value="Unassembled WGS sequence"/>
</dbReference>